<dbReference type="SUPFAM" id="SSF53335">
    <property type="entry name" value="S-adenosyl-L-methionine-dependent methyltransferases"/>
    <property type="match status" value="1"/>
</dbReference>
<dbReference type="Gene3D" id="3.40.50.150">
    <property type="entry name" value="Vaccinia Virus protein VP39"/>
    <property type="match status" value="1"/>
</dbReference>
<accession>A0ABY4AJH3</accession>
<evidence type="ECO:0000256" key="2">
    <source>
        <dbReference type="ARBA" id="ARBA00022603"/>
    </source>
</evidence>
<sequence>MAPELGSTARNWFEQGGKQYAQFRPEYPSELAAFLATVSPDLGIAVDVGCGNGQLTNQLAGHFEQVFGIDPSADQLANAVPGNNISYVCASAEILPIENNRASLVVAAQAAHWFDLPSFYGEVRRISVPRATVALVSYGVLSLDGDINQRFEDFYWKEIGPYWPAERKLVDSGYADLIFPFNEMKAPSMSIQKAWTLAELLGYIGTWSAVKQLRETGQTMLLEKFAADMTVLWGAADTRREIRWPINMRIGHITA</sequence>
<comment type="similarity">
    <text evidence="1">Belongs to the methyltransferase superfamily.</text>
</comment>
<dbReference type="Pfam" id="PF08241">
    <property type="entry name" value="Methyltransf_11"/>
    <property type="match status" value="1"/>
</dbReference>
<gene>
    <name evidence="5" type="ORF">DHf2319_11775</name>
</gene>
<evidence type="ECO:0000256" key="3">
    <source>
        <dbReference type="ARBA" id="ARBA00022679"/>
    </source>
</evidence>
<keyword evidence="2 5" id="KW-0489">Methyltransferase</keyword>
<organism evidence="5 6">
    <name type="scientific">Orrella daihaiensis</name>
    <dbReference type="NCBI Taxonomy" id="2782176"/>
    <lineage>
        <taxon>Bacteria</taxon>
        <taxon>Pseudomonadati</taxon>
        <taxon>Pseudomonadota</taxon>
        <taxon>Betaproteobacteria</taxon>
        <taxon>Burkholderiales</taxon>
        <taxon>Alcaligenaceae</taxon>
        <taxon>Orrella</taxon>
    </lineage>
</organism>
<proteinExistence type="inferred from homology"/>
<keyword evidence="3" id="KW-0808">Transferase</keyword>
<dbReference type="GO" id="GO:0032259">
    <property type="term" value="P:methylation"/>
    <property type="evidence" value="ECO:0007669"/>
    <property type="project" value="UniProtKB-KW"/>
</dbReference>
<feature type="domain" description="Methyltransferase type 11" evidence="4">
    <location>
        <begin position="46"/>
        <end position="132"/>
    </location>
</feature>
<dbReference type="Proteomes" id="UP000831607">
    <property type="component" value="Chromosome"/>
</dbReference>
<dbReference type="GO" id="GO:0008168">
    <property type="term" value="F:methyltransferase activity"/>
    <property type="evidence" value="ECO:0007669"/>
    <property type="project" value="UniProtKB-KW"/>
</dbReference>
<dbReference type="InterPro" id="IPR013216">
    <property type="entry name" value="Methyltransf_11"/>
</dbReference>
<name>A0ABY4AJH3_9BURK</name>
<dbReference type="CDD" id="cd02440">
    <property type="entry name" value="AdoMet_MTases"/>
    <property type="match status" value="1"/>
</dbReference>
<evidence type="ECO:0000256" key="1">
    <source>
        <dbReference type="ARBA" id="ARBA00008361"/>
    </source>
</evidence>
<protein>
    <submittedName>
        <fullName evidence="5">Class I SAM-dependent methyltransferase</fullName>
    </submittedName>
</protein>
<dbReference type="PANTHER" id="PTHR44942:SF4">
    <property type="entry name" value="METHYLTRANSFERASE TYPE 11 DOMAIN-CONTAINING PROTEIN"/>
    <property type="match status" value="1"/>
</dbReference>
<evidence type="ECO:0000313" key="6">
    <source>
        <dbReference type="Proteomes" id="UP000831607"/>
    </source>
</evidence>
<dbReference type="InterPro" id="IPR051052">
    <property type="entry name" value="Diverse_substrate_MTase"/>
</dbReference>
<keyword evidence="6" id="KW-1185">Reference proteome</keyword>
<evidence type="ECO:0000313" key="5">
    <source>
        <dbReference type="EMBL" id="UOD50103.1"/>
    </source>
</evidence>
<evidence type="ECO:0000259" key="4">
    <source>
        <dbReference type="Pfam" id="PF08241"/>
    </source>
</evidence>
<dbReference type="PANTHER" id="PTHR44942">
    <property type="entry name" value="METHYLTRANSF_11 DOMAIN-CONTAINING PROTEIN"/>
    <property type="match status" value="1"/>
</dbReference>
<dbReference type="EMBL" id="CP063982">
    <property type="protein sequence ID" value="UOD50103.1"/>
    <property type="molecule type" value="Genomic_DNA"/>
</dbReference>
<dbReference type="RefSeq" id="WP_243478500.1">
    <property type="nucleotide sequence ID" value="NZ_CP063982.1"/>
</dbReference>
<dbReference type="InterPro" id="IPR029063">
    <property type="entry name" value="SAM-dependent_MTases_sf"/>
</dbReference>
<reference evidence="5 6" key="1">
    <citation type="submission" date="2020-11" db="EMBL/GenBank/DDBJ databases">
        <title>Algicoccus daihaiensis sp.nov., isolated from Daihai Lake in Inner Mongolia.</title>
        <authorList>
            <person name="Kai J."/>
        </authorList>
    </citation>
    <scope>NUCLEOTIDE SEQUENCE [LARGE SCALE GENOMIC DNA]</scope>
    <source>
        <strain evidence="6">f23</strain>
    </source>
</reference>